<dbReference type="RefSeq" id="WP_004846578.1">
    <property type="nucleotide sequence ID" value="NZ_DS264356.1"/>
</dbReference>
<dbReference type="EMBL" id="AAVP02000002">
    <property type="protein sequence ID" value="EDK25059.1"/>
    <property type="molecule type" value="Genomic_DNA"/>
</dbReference>
<evidence type="ECO:0000259" key="5">
    <source>
        <dbReference type="SMART" id="SM00646"/>
    </source>
</evidence>
<dbReference type="EC" id="3.5.1.28" evidence="6"/>
<gene>
    <name evidence="6" type="ORF">RUMTOR_00862</name>
</gene>
<reference evidence="6 7" key="1">
    <citation type="submission" date="2007-03" db="EMBL/GenBank/DDBJ databases">
        <authorList>
            <person name="Fulton L."/>
            <person name="Clifton S."/>
            <person name="Fulton B."/>
            <person name="Xu J."/>
            <person name="Minx P."/>
            <person name="Pepin K.H."/>
            <person name="Johnson M."/>
            <person name="Thiruvilangam P."/>
            <person name="Bhonagiri V."/>
            <person name="Nash W.E."/>
            <person name="Mardis E.R."/>
            <person name="Wilson R.K."/>
        </authorList>
    </citation>
    <scope>NUCLEOTIDE SEQUENCE [LARGE SCALE GENOMIC DNA]</scope>
    <source>
        <strain evidence="6 7">ATCC 27756</strain>
    </source>
</reference>
<keyword evidence="3" id="KW-0732">Signal</keyword>
<dbReference type="PANTHER" id="PTHR30404:SF0">
    <property type="entry name" value="N-ACETYLMURAMOYL-L-ALANINE AMIDASE AMIC"/>
    <property type="match status" value="1"/>
</dbReference>
<protein>
    <submittedName>
        <fullName evidence="6">N-acetylmuramoyl-L-alanine amidase</fullName>
        <ecNumber evidence="6">3.5.1.28</ecNumber>
    </submittedName>
</protein>
<reference evidence="6 7" key="2">
    <citation type="submission" date="2007-04" db="EMBL/GenBank/DDBJ databases">
        <title>Draft genome sequence of Ruminococcus torques (ATCC 27756).</title>
        <authorList>
            <person name="Sudarsanam P."/>
            <person name="Ley R."/>
            <person name="Guruge J."/>
            <person name="Turnbaugh P.J."/>
            <person name="Mahowald M."/>
            <person name="Liep D."/>
            <person name="Gordon J."/>
        </authorList>
    </citation>
    <scope>NUCLEOTIDE SEQUENCE [LARGE SCALE GENOMIC DNA]</scope>
    <source>
        <strain evidence="6 7">ATCC 27756</strain>
    </source>
</reference>
<sequence>MKRKIKKIIAGILFASMLTGNVSMNVVYGTENYGDRIEENQSANIEDGGKQFTEEDNTQNQNQNKTEDGLNEDQSSVNTDATEGTEQEVESGKIGITYGKVNFVYIESPYVQTPGTQRIVFSFDKEITGAETIALMIEDEEGNQEEWNLAKQSGTLYLFEKEYAQGVSAGIYKATNLLIKSSAEEKKIALDDIGVKAEFGVDTEYEGIEELKPVEGQFSEEESSVETSVVTIDENGVAEAQDNIAEALEVVSADRMNTVSTYGNASDAKSGNVVVALDPGHDANDAGAQGYGLREEDLTLKIANYCKQELEQYAGVTVYMTRTGAACPYNKPGITCMEDRVKAAVNAGAKIFVSFHLNSSVSSAASGAEVIVPNNSWKAEVGAAGRKLGEAILDELVAIGLGRRSVYSKDTTINEKYPDGSISDYFSVQIHCKEHGIPGLIVEHAFLSNGSDVNNFLKTESGLKKLGVADATGIARYLGLQKMGVRVNVPEGTYTLDSVLASGKGIKISNDLFTSGAGTVLSTKKENISSQRFEIVSIGNGYYNIIAEHSGKALQAVGDGKAGYAYIEQRERNSALEAQKWCFIDAGNGTYYIMSALNTCIDIHSGVTSDGNTVWTYTCNQSNAQKWKLTKADNKTIENGTYTIANSVNKNQVLTVSKESSDNFANVELDSLKNISAQRFEVEYVGNGYYKIVAEHSGKSLDILNGSEKKNANLQQYAWNSSDAQLWKFVKADNGTYYIRSKLGTTIGLATSNVVSGTNVCMDQVNGNNIQKWVLKKAENAPVANGRYVISNAKFSENVISINGQNATLGTYVGAKNQMFDIKYMGAGYYQILSVQSGKSLDVANASSEPGANLWEYSWNGSNAQLWKFIVNSDGSYYIKSKLGTVVDIFSGIIAEGTNIQMYTANGSDAQKWKLESGKEGIDERPLENGTYTISNATNSKQVLDIASAVETDYANIQMYASNNTSAQRFELYYVGNGYYQILSEKSGKSLDVANGSKKQGANVWQYSWNGSEAQLWRIIEAEDGGYYLQSKLGTFLSISGNTASSGMNVQMSYLESGKRQQWKFEASTYQPVKDGKYTLRSSKESEYTIDVANASKVDGANVWLYYYNGTKPQRFNISYVGKGYYKIIAEHSGKALTVENDTRKAGVNVVQKKWVANSDTQLWKFVSTSEGYYIRSKTGTVLDIWSAVYAPYTNIWTYTANGSLAQKWHLEKEYDSIEVPEGIYTIQTALSSSKTLDIANGSKANFGNIWIYNINNTEAQEFEIEKVSDGYYKIESKLSGKVLDVANGSRTAGANVWQYSWNGSDAQLWRFVDAGDGKYYIQSKLGTVLDVTSASAAAGTNVQTYTFNQSTAQKWTLLETEKTLYSIMGKTNVSVSQMVKFYKNKATVSYPYSNVSEAPTIEKFCQIYKELPV</sequence>
<comment type="caution">
    <text evidence="6">The sequence shown here is derived from an EMBL/GenBank/DDBJ whole genome shotgun (WGS) entry which is preliminary data.</text>
</comment>
<dbReference type="GO" id="GO:0008745">
    <property type="term" value="F:N-acetylmuramoyl-L-alanine amidase activity"/>
    <property type="evidence" value="ECO:0007669"/>
    <property type="project" value="UniProtKB-EC"/>
</dbReference>
<feature type="domain" description="Ricin B lectin" evidence="4">
    <location>
        <begin position="1270"/>
        <end position="1393"/>
    </location>
</feature>
<dbReference type="SMART" id="SM00646">
    <property type="entry name" value="Ami_3"/>
    <property type="match status" value="1"/>
</dbReference>
<dbReference type="Gene3D" id="3.40.630.40">
    <property type="entry name" value="Zn-dependent exopeptidases"/>
    <property type="match status" value="1"/>
</dbReference>
<dbReference type="PROSITE" id="PS50231">
    <property type="entry name" value="RICIN_B_LECTIN"/>
    <property type="match status" value="5"/>
</dbReference>
<dbReference type="InterPro" id="IPR050695">
    <property type="entry name" value="N-acetylmuramoyl_amidase_3"/>
</dbReference>
<feature type="domain" description="Ricin B lectin" evidence="4">
    <location>
        <begin position="687"/>
        <end position="823"/>
    </location>
</feature>
<dbReference type="Pfam" id="PF14200">
    <property type="entry name" value="RicinB_lectin_2"/>
    <property type="match status" value="7"/>
</dbReference>
<dbReference type="CDD" id="cd02696">
    <property type="entry name" value="MurNAc-LAA"/>
    <property type="match status" value="1"/>
</dbReference>
<feature type="domain" description="MurNAc-LAA" evidence="5">
    <location>
        <begin position="341"/>
        <end position="475"/>
    </location>
</feature>
<dbReference type="GO" id="GO:0009253">
    <property type="term" value="P:peptidoglycan catabolic process"/>
    <property type="evidence" value="ECO:0007669"/>
    <property type="project" value="InterPro"/>
</dbReference>
<feature type="domain" description="Ricin B lectin" evidence="4">
    <location>
        <begin position="540"/>
        <end position="683"/>
    </location>
</feature>
<organism evidence="6 7">
    <name type="scientific">[Ruminococcus] torques ATCC 27756</name>
    <dbReference type="NCBI Taxonomy" id="411460"/>
    <lineage>
        <taxon>Bacteria</taxon>
        <taxon>Bacillati</taxon>
        <taxon>Bacillota</taxon>
        <taxon>Clostridia</taxon>
        <taxon>Lachnospirales</taxon>
        <taxon>Lachnospiraceae</taxon>
        <taxon>Mediterraneibacter</taxon>
    </lineage>
</organism>
<dbReference type="CDD" id="cd00161">
    <property type="entry name" value="beta-trefoil_Ricin-like"/>
    <property type="match status" value="6"/>
</dbReference>
<feature type="domain" description="Ricin B lectin" evidence="4">
    <location>
        <begin position="827"/>
        <end position="973"/>
    </location>
</feature>
<dbReference type="CAZy" id="CBM13">
    <property type="family name" value="Carbohydrate-Binding Module Family 13"/>
</dbReference>
<evidence type="ECO:0000256" key="3">
    <source>
        <dbReference type="SAM" id="SignalP"/>
    </source>
</evidence>
<dbReference type="SMART" id="SM00458">
    <property type="entry name" value="RICIN"/>
    <property type="match status" value="6"/>
</dbReference>
<feature type="domain" description="Ricin B lectin" evidence="4">
    <location>
        <begin position="1123"/>
        <end position="1266"/>
    </location>
</feature>
<dbReference type="InterPro" id="IPR000772">
    <property type="entry name" value="Ricin_B_lectin"/>
</dbReference>
<dbReference type="Pfam" id="PF01520">
    <property type="entry name" value="Amidase_3"/>
    <property type="match status" value="1"/>
</dbReference>
<proteinExistence type="predicted"/>
<evidence type="ECO:0000313" key="6">
    <source>
        <dbReference type="EMBL" id="EDK25059.1"/>
    </source>
</evidence>
<evidence type="ECO:0000259" key="4">
    <source>
        <dbReference type="SMART" id="SM00458"/>
    </source>
</evidence>
<dbReference type="HOGENOM" id="CLU_253461_0_0_9"/>
<evidence type="ECO:0000313" key="7">
    <source>
        <dbReference type="Proteomes" id="UP000003577"/>
    </source>
</evidence>
<feature type="compositionally biased region" description="Polar residues" evidence="2">
    <location>
        <begin position="72"/>
        <end position="82"/>
    </location>
</feature>
<dbReference type="Proteomes" id="UP000003577">
    <property type="component" value="Unassembled WGS sequence"/>
</dbReference>
<evidence type="ECO:0000256" key="2">
    <source>
        <dbReference type="SAM" id="MobiDB-lite"/>
    </source>
</evidence>
<dbReference type="SUPFAM" id="SSF53187">
    <property type="entry name" value="Zn-dependent exopeptidases"/>
    <property type="match status" value="1"/>
</dbReference>
<dbReference type="SUPFAM" id="SSF50370">
    <property type="entry name" value="Ricin B-like lectins"/>
    <property type="match status" value="6"/>
</dbReference>
<feature type="signal peptide" evidence="3">
    <location>
        <begin position="1"/>
        <end position="25"/>
    </location>
</feature>
<name>A5KKV8_9FIRM</name>
<feature type="chain" id="PRO_5002685535" evidence="3">
    <location>
        <begin position="26"/>
        <end position="1414"/>
    </location>
</feature>
<keyword evidence="1 6" id="KW-0378">Hydrolase</keyword>
<accession>A5KKV8</accession>
<feature type="domain" description="Ricin B lectin" evidence="4">
    <location>
        <begin position="977"/>
        <end position="1119"/>
    </location>
</feature>
<dbReference type="InterPro" id="IPR035992">
    <property type="entry name" value="Ricin_B-like_lectins"/>
</dbReference>
<feature type="region of interest" description="Disordered" evidence="2">
    <location>
        <begin position="48"/>
        <end position="90"/>
    </location>
</feature>
<dbReference type="GO" id="GO:0030288">
    <property type="term" value="C:outer membrane-bounded periplasmic space"/>
    <property type="evidence" value="ECO:0007669"/>
    <property type="project" value="TreeGrafter"/>
</dbReference>
<dbReference type="InterPro" id="IPR002508">
    <property type="entry name" value="MurNAc-LAA_cat"/>
</dbReference>
<dbReference type="PaxDb" id="411460-RUMTOR_00862"/>
<dbReference type="Gene3D" id="2.80.10.50">
    <property type="match status" value="12"/>
</dbReference>
<dbReference type="PANTHER" id="PTHR30404">
    <property type="entry name" value="N-ACETYLMURAMOYL-L-ALANINE AMIDASE"/>
    <property type="match status" value="1"/>
</dbReference>
<evidence type="ECO:0000256" key="1">
    <source>
        <dbReference type="ARBA" id="ARBA00022801"/>
    </source>
</evidence>